<reference evidence="1 2" key="1">
    <citation type="journal article" date="2013" name="BMC Genomics">
        <title>Reconstruction of the lipid metabolism for the microalga Monoraphidium neglectum from its genome sequence reveals characteristics suitable for biofuel production.</title>
        <authorList>
            <person name="Bogen C."/>
            <person name="Al-Dilaimi A."/>
            <person name="Albersmeier A."/>
            <person name="Wichmann J."/>
            <person name="Grundmann M."/>
            <person name="Rupp O."/>
            <person name="Lauersen K.J."/>
            <person name="Blifernez-Klassen O."/>
            <person name="Kalinowski J."/>
            <person name="Goesmann A."/>
            <person name="Mussgnug J.H."/>
            <person name="Kruse O."/>
        </authorList>
    </citation>
    <scope>NUCLEOTIDE SEQUENCE [LARGE SCALE GENOMIC DNA]</scope>
    <source>
        <strain evidence="1 2">SAG 48.87</strain>
    </source>
</reference>
<evidence type="ECO:0000313" key="2">
    <source>
        <dbReference type="Proteomes" id="UP000054498"/>
    </source>
</evidence>
<dbReference type="KEGG" id="mng:MNEG_9779"/>
<gene>
    <name evidence="1" type="ORF">MNEG_9779</name>
</gene>
<name>A0A0D2MBE9_9CHLO</name>
<proteinExistence type="predicted"/>
<protein>
    <submittedName>
        <fullName evidence="1">Uncharacterized protein</fullName>
    </submittedName>
</protein>
<dbReference type="Proteomes" id="UP000054498">
    <property type="component" value="Unassembled WGS sequence"/>
</dbReference>
<dbReference type="OrthoDB" id="10681972at2759"/>
<evidence type="ECO:0000313" key="1">
    <source>
        <dbReference type="EMBL" id="KIY98181.1"/>
    </source>
</evidence>
<dbReference type="GeneID" id="25742654"/>
<dbReference type="EMBL" id="KK102280">
    <property type="protein sequence ID" value="KIY98181.1"/>
    <property type="molecule type" value="Genomic_DNA"/>
</dbReference>
<organism evidence="1 2">
    <name type="scientific">Monoraphidium neglectum</name>
    <dbReference type="NCBI Taxonomy" id="145388"/>
    <lineage>
        <taxon>Eukaryota</taxon>
        <taxon>Viridiplantae</taxon>
        <taxon>Chlorophyta</taxon>
        <taxon>core chlorophytes</taxon>
        <taxon>Chlorophyceae</taxon>
        <taxon>CS clade</taxon>
        <taxon>Sphaeropleales</taxon>
        <taxon>Selenastraceae</taxon>
        <taxon>Monoraphidium</taxon>
    </lineage>
</organism>
<sequence>MESLVDADAVAWLDALSRDALTPGRLAAAADVAAAVLTPCAVRRRRAGRPASPDGEYVAANSRGGKWGIEAHRRGWRDARRLAKSRGGSPVATWDGGLAAVGAPAATIESALGTPTSTLDLLGDPTATMDAVWDDLLAASARAAAADAQAGREGATPQCAVNQLVMALRTFWTPERIDGYLDAVEACLPDALPTLRDIIARAAALPGGARPALLRTLDSLERAVPAQLVAEVAAALVGGITEERVAYGGRAALAVMPPRRLERSVGALVEALTPERLDALATALPQLAGLLPSEEQMRQGAGHAAAAFRTPAPAEWEAALETALPPWRLAAWFDALGGVASAERLGRAIDAAAALA</sequence>
<dbReference type="AlphaFoldDB" id="A0A0D2MBE9"/>
<keyword evidence="2" id="KW-1185">Reference proteome</keyword>
<accession>A0A0D2MBE9</accession>
<dbReference type="RefSeq" id="XP_013897201.1">
    <property type="nucleotide sequence ID" value="XM_014041747.1"/>
</dbReference>